<proteinExistence type="predicted"/>
<dbReference type="Proteomes" id="UP000324974">
    <property type="component" value="Chromosome"/>
</dbReference>
<protein>
    <recommendedName>
        <fullName evidence="3">General stress protein 17M-like domain-containing protein</fullName>
    </recommendedName>
</protein>
<dbReference type="KEGG" id="lrs:PX52LOC_06829"/>
<dbReference type="EMBL" id="CP042425">
    <property type="protein sequence ID" value="QEL19750.1"/>
    <property type="molecule type" value="Genomic_DNA"/>
</dbReference>
<dbReference type="AlphaFoldDB" id="A0A5C1ALC7"/>
<organism evidence="1 2">
    <name type="scientific">Limnoglobus roseus</name>
    <dbReference type="NCBI Taxonomy" id="2598579"/>
    <lineage>
        <taxon>Bacteria</taxon>
        <taxon>Pseudomonadati</taxon>
        <taxon>Planctomycetota</taxon>
        <taxon>Planctomycetia</taxon>
        <taxon>Gemmatales</taxon>
        <taxon>Gemmataceae</taxon>
        <taxon>Limnoglobus</taxon>
    </lineage>
</organism>
<gene>
    <name evidence="1" type="ORF">PX52LOC_06829</name>
</gene>
<dbReference type="InterPro" id="IPR052948">
    <property type="entry name" value="Low_temp-induced_all0457"/>
</dbReference>
<keyword evidence="2" id="KW-1185">Reference proteome</keyword>
<evidence type="ECO:0000313" key="1">
    <source>
        <dbReference type="EMBL" id="QEL19750.1"/>
    </source>
</evidence>
<name>A0A5C1ALC7_9BACT</name>
<dbReference type="OrthoDB" id="289312at2"/>
<evidence type="ECO:0000313" key="2">
    <source>
        <dbReference type="Proteomes" id="UP000324974"/>
    </source>
</evidence>
<evidence type="ECO:0008006" key="3">
    <source>
        <dbReference type="Google" id="ProtNLM"/>
    </source>
</evidence>
<dbReference type="PANTHER" id="PTHR36109:SF2">
    <property type="entry name" value="MEMBRANE PROTEIN"/>
    <property type="match status" value="1"/>
</dbReference>
<sequence>MAKNIIRVFATRSAAEDAVRDLRKAGYTDNQISLIGKDSQGHTVNQDGAGTDVTTKRVSEGAALGAATGAAGGALVTLGLLTGVIPVLGPVVALGALGTTLLNAAGGAAAVGLAGALTGWGVAETDAKYFEDEVKNGRFIVAVEADANEPNAHKVFTQHRGYDRTTAPVSTF</sequence>
<dbReference type="PANTHER" id="PTHR36109">
    <property type="entry name" value="MEMBRANE PROTEIN-RELATED"/>
    <property type="match status" value="1"/>
</dbReference>
<dbReference type="RefSeq" id="WP_149114112.1">
    <property type="nucleotide sequence ID" value="NZ_CP042425.1"/>
</dbReference>
<reference evidence="2" key="1">
    <citation type="submission" date="2019-08" db="EMBL/GenBank/DDBJ databases">
        <title>Limnoglobus roseus gen. nov., sp. nov., a novel freshwater planctomycete with a giant genome from the family Gemmataceae.</title>
        <authorList>
            <person name="Kulichevskaya I.S."/>
            <person name="Naumoff D.G."/>
            <person name="Miroshnikov K."/>
            <person name="Ivanova A."/>
            <person name="Philippov D.A."/>
            <person name="Hakobyan A."/>
            <person name="Rijpstra I.C."/>
            <person name="Sinninghe Damste J.S."/>
            <person name="Liesack W."/>
            <person name="Dedysh S.N."/>
        </authorList>
    </citation>
    <scope>NUCLEOTIDE SEQUENCE [LARGE SCALE GENOMIC DNA]</scope>
    <source>
        <strain evidence="2">PX52</strain>
    </source>
</reference>
<accession>A0A5C1ALC7</accession>